<keyword evidence="2" id="KW-0812">Transmembrane</keyword>
<keyword evidence="4" id="KW-1185">Reference proteome</keyword>
<keyword evidence="2" id="KW-0472">Membrane</keyword>
<feature type="compositionally biased region" description="Low complexity" evidence="1">
    <location>
        <begin position="142"/>
        <end position="154"/>
    </location>
</feature>
<gene>
    <name evidence="3" type="ORF">V2S66_11220</name>
</gene>
<keyword evidence="2" id="KW-1133">Transmembrane helix</keyword>
<evidence type="ECO:0000313" key="3">
    <source>
        <dbReference type="EMBL" id="MEE4542533.1"/>
    </source>
</evidence>
<feature type="compositionally biased region" description="Pro residues" evidence="1">
    <location>
        <begin position="130"/>
        <end position="141"/>
    </location>
</feature>
<name>A0ABU7PA40_9ACTN</name>
<feature type="transmembrane region" description="Helical" evidence="2">
    <location>
        <begin position="56"/>
        <end position="81"/>
    </location>
</feature>
<organism evidence="3 4">
    <name type="scientific">Actinacidiphila polyblastidii</name>
    <dbReference type="NCBI Taxonomy" id="3110430"/>
    <lineage>
        <taxon>Bacteria</taxon>
        <taxon>Bacillati</taxon>
        <taxon>Actinomycetota</taxon>
        <taxon>Actinomycetes</taxon>
        <taxon>Kitasatosporales</taxon>
        <taxon>Streptomycetaceae</taxon>
        <taxon>Actinacidiphila</taxon>
    </lineage>
</organism>
<feature type="region of interest" description="Disordered" evidence="1">
    <location>
        <begin position="124"/>
        <end position="162"/>
    </location>
</feature>
<protein>
    <recommendedName>
        <fullName evidence="5">DUF485 domain-containing protein</fullName>
    </recommendedName>
</protein>
<evidence type="ECO:0000256" key="2">
    <source>
        <dbReference type="SAM" id="Phobius"/>
    </source>
</evidence>
<feature type="compositionally biased region" description="Pro residues" evidence="1">
    <location>
        <begin position="1"/>
        <end position="12"/>
    </location>
</feature>
<evidence type="ECO:0000256" key="1">
    <source>
        <dbReference type="SAM" id="MobiDB-lite"/>
    </source>
</evidence>
<sequence>MTTAPPDPPPPRVAVTGPRRNRAGGYSARPGAADLHAQPRLGQIYVRSLVRDQLRLALGVLAVLAAVLGGLPAAFVVFPALRTAEVFGFRLAWLLLGVVAYPVMVGAAWFHVRHAERAERDFTDLLGGLPPAPGPPAPPGPRTTGPGPRTTGPGEDAGRGGG</sequence>
<proteinExistence type="predicted"/>
<dbReference type="Proteomes" id="UP001344658">
    <property type="component" value="Unassembled WGS sequence"/>
</dbReference>
<comment type="caution">
    <text evidence="3">The sequence shown here is derived from an EMBL/GenBank/DDBJ whole genome shotgun (WGS) entry which is preliminary data.</text>
</comment>
<evidence type="ECO:0008006" key="5">
    <source>
        <dbReference type="Google" id="ProtNLM"/>
    </source>
</evidence>
<dbReference type="RefSeq" id="WP_330794473.1">
    <property type="nucleotide sequence ID" value="NZ_JAZEWV010000007.1"/>
</dbReference>
<feature type="region of interest" description="Disordered" evidence="1">
    <location>
        <begin position="1"/>
        <end position="29"/>
    </location>
</feature>
<reference evidence="3 4" key="1">
    <citation type="submission" date="2023-12" db="EMBL/GenBank/DDBJ databases">
        <title>Streptomyces sp. V4-01.</title>
        <authorList>
            <person name="Somphong A."/>
            <person name="Phongsopitanun W."/>
        </authorList>
    </citation>
    <scope>NUCLEOTIDE SEQUENCE [LARGE SCALE GENOMIC DNA]</scope>
    <source>
        <strain evidence="3 4">V4-01</strain>
    </source>
</reference>
<feature type="transmembrane region" description="Helical" evidence="2">
    <location>
        <begin position="87"/>
        <end position="110"/>
    </location>
</feature>
<evidence type="ECO:0000313" key="4">
    <source>
        <dbReference type="Proteomes" id="UP001344658"/>
    </source>
</evidence>
<dbReference type="EMBL" id="JAZEWV010000007">
    <property type="protein sequence ID" value="MEE4542533.1"/>
    <property type="molecule type" value="Genomic_DNA"/>
</dbReference>
<accession>A0ABU7PA40</accession>